<dbReference type="RefSeq" id="WP_344713196.1">
    <property type="nucleotide sequence ID" value="NZ_BAABCB010000009.1"/>
</dbReference>
<reference evidence="2" key="1">
    <citation type="journal article" date="2019" name="Int. J. Syst. Evol. Microbiol.">
        <title>The Global Catalogue of Microorganisms (GCM) 10K type strain sequencing project: providing services to taxonomists for standard genome sequencing and annotation.</title>
        <authorList>
            <consortium name="The Broad Institute Genomics Platform"/>
            <consortium name="The Broad Institute Genome Sequencing Center for Infectious Disease"/>
            <person name="Wu L."/>
            <person name="Ma J."/>
        </authorList>
    </citation>
    <scope>NUCLEOTIDE SEQUENCE [LARGE SCALE GENOMIC DNA]</scope>
    <source>
        <strain evidence="2">JCM 17633</strain>
    </source>
</reference>
<comment type="caution">
    <text evidence="1">The sequence shown here is derived from an EMBL/GenBank/DDBJ whole genome shotgun (WGS) entry which is preliminary data.</text>
</comment>
<sequence>MTKGKLIDVSDKIDSIDTFESYSGECYLNENCLLIPYIKLELIDQNVIGNIEDRVNIEYSYLIFDGLKEINWIGENELGKRIVGGKNFAERKKTDLTNWIAINRNKEGFEIKAIFENLLIFVPSDSRTGKEWWTPWETPNFPQNITREKVKDFFELKNIPKELTEKILTNPYSTLEFKNGLNKEIEFIEENWTK</sequence>
<evidence type="ECO:0000313" key="2">
    <source>
        <dbReference type="Proteomes" id="UP001501682"/>
    </source>
</evidence>
<protein>
    <submittedName>
        <fullName evidence="1">Uncharacterized protein</fullName>
    </submittedName>
</protein>
<proteinExistence type="predicted"/>
<accession>A0ABP8CQD7</accession>
<name>A0ABP8CQD7_9FLAO</name>
<dbReference type="EMBL" id="BAABCB010000009">
    <property type="protein sequence ID" value="GAA4242159.1"/>
    <property type="molecule type" value="Genomic_DNA"/>
</dbReference>
<evidence type="ECO:0000313" key="1">
    <source>
        <dbReference type="EMBL" id="GAA4242159.1"/>
    </source>
</evidence>
<organism evidence="1 2">
    <name type="scientific">Winogradskyella damuponensis</name>
    <dbReference type="NCBI Taxonomy" id="943939"/>
    <lineage>
        <taxon>Bacteria</taxon>
        <taxon>Pseudomonadati</taxon>
        <taxon>Bacteroidota</taxon>
        <taxon>Flavobacteriia</taxon>
        <taxon>Flavobacteriales</taxon>
        <taxon>Flavobacteriaceae</taxon>
        <taxon>Winogradskyella</taxon>
    </lineage>
</organism>
<gene>
    <name evidence="1" type="ORF">GCM10022292_11360</name>
</gene>
<dbReference type="Proteomes" id="UP001501682">
    <property type="component" value="Unassembled WGS sequence"/>
</dbReference>
<keyword evidence="2" id="KW-1185">Reference proteome</keyword>